<organism evidence="2 3">
    <name type="scientific">Drosophila simulans</name>
    <name type="common">Fruit fly</name>
    <dbReference type="NCBI Taxonomy" id="7240"/>
    <lineage>
        <taxon>Eukaryota</taxon>
        <taxon>Metazoa</taxon>
        <taxon>Ecdysozoa</taxon>
        <taxon>Arthropoda</taxon>
        <taxon>Hexapoda</taxon>
        <taxon>Insecta</taxon>
        <taxon>Pterygota</taxon>
        <taxon>Neoptera</taxon>
        <taxon>Endopterygota</taxon>
        <taxon>Diptera</taxon>
        <taxon>Brachycera</taxon>
        <taxon>Muscomorpha</taxon>
        <taxon>Ephydroidea</taxon>
        <taxon>Drosophilidae</taxon>
        <taxon>Drosophila</taxon>
        <taxon>Sophophora</taxon>
    </lineage>
</organism>
<sequence>MRAPKRGRNLPSYLVMRRLSRKLGEPRRLGMEGDREPDCDDPDPLPEEELPELLFEEQLEREECDPDLELCDPLRLLEVLYRLRRGIRFSISLH</sequence>
<keyword evidence="3" id="KW-1185">Reference proteome</keyword>
<protein>
    <submittedName>
        <fullName evidence="2">GD13637</fullName>
    </submittedName>
</protein>
<feature type="compositionally biased region" description="Basic and acidic residues" evidence="1">
    <location>
        <begin position="24"/>
        <end position="36"/>
    </location>
</feature>
<dbReference type="AlphaFoldDB" id="B4QMI4"/>
<evidence type="ECO:0000256" key="1">
    <source>
        <dbReference type="SAM" id="MobiDB-lite"/>
    </source>
</evidence>
<name>B4QMI4_DROSI</name>
<dbReference type="HOGENOM" id="CLU_185526_0_0_1"/>
<dbReference type="OMA" id="GEREPDC"/>
<feature type="compositionally biased region" description="Acidic residues" evidence="1">
    <location>
        <begin position="37"/>
        <end position="47"/>
    </location>
</feature>
<reference evidence="2 3" key="1">
    <citation type="journal article" date="2007" name="Nature">
        <title>Evolution of genes and genomes on the Drosophila phylogeny.</title>
        <authorList>
            <consortium name="Drosophila 12 Genomes Consortium"/>
            <person name="Clark A.G."/>
            <person name="Eisen M.B."/>
            <person name="Smith D.R."/>
            <person name="Bergman C.M."/>
            <person name="Oliver B."/>
            <person name="Markow T.A."/>
            <person name="Kaufman T.C."/>
            <person name="Kellis M."/>
            <person name="Gelbart W."/>
            <person name="Iyer V.N."/>
            <person name="Pollard D.A."/>
            <person name="Sackton T.B."/>
            <person name="Larracuente A.M."/>
            <person name="Singh N.D."/>
            <person name="Abad J.P."/>
            <person name="Abt D.N."/>
            <person name="Adryan B."/>
            <person name="Aguade M."/>
            <person name="Akashi H."/>
            <person name="Anderson W.W."/>
            <person name="Aquadro C.F."/>
            <person name="Ardell D.H."/>
            <person name="Arguello R."/>
            <person name="Artieri C.G."/>
            <person name="Barbash D.A."/>
            <person name="Barker D."/>
            <person name="Barsanti P."/>
            <person name="Batterham P."/>
            <person name="Batzoglou S."/>
            <person name="Begun D."/>
            <person name="Bhutkar A."/>
            <person name="Blanco E."/>
            <person name="Bosak S.A."/>
            <person name="Bradley R.K."/>
            <person name="Brand A.D."/>
            <person name="Brent M.R."/>
            <person name="Brooks A.N."/>
            <person name="Brown R.H."/>
            <person name="Butlin R.K."/>
            <person name="Caggese C."/>
            <person name="Calvi B.R."/>
            <person name="Bernardo de Carvalho A."/>
            <person name="Caspi A."/>
            <person name="Castrezana S."/>
            <person name="Celniker S.E."/>
            <person name="Chang J.L."/>
            <person name="Chapple C."/>
            <person name="Chatterji S."/>
            <person name="Chinwalla A."/>
            <person name="Civetta A."/>
            <person name="Clifton S.W."/>
            <person name="Comeron J.M."/>
            <person name="Costello J.C."/>
            <person name="Coyne J.A."/>
            <person name="Daub J."/>
            <person name="David R.G."/>
            <person name="Delcher A.L."/>
            <person name="Delehaunty K."/>
            <person name="Do C.B."/>
            <person name="Ebling H."/>
            <person name="Edwards K."/>
            <person name="Eickbush T."/>
            <person name="Evans J.D."/>
            <person name="Filipski A."/>
            <person name="Findeiss S."/>
            <person name="Freyhult E."/>
            <person name="Fulton L."/>
            <person name="Fulton R."/>
            <person name="Garcia A.C."/>
            <person name="Gardiner A."/>
            <person name="Garfield D.A."/>
            <person name="Garvin B.E."/>
            <person name="Gibson G."/>
            <person name="Gilbert D."/>
            <person name="Gnerre S."/>
            <person name="Godfrey J."/>
            <person name="Good R."/>
            <person name="Gotea V."/>
            <person name="Gravely B."/>
            <person name="Greenberg A.J."/>
            <person name="Griffiths-Jones S."/>
            <person name="Gross S."/>
            <person name="Guigo R."/>
            <person name="Gustafson E.A."/>
            <person name="Haerty W."/>
            <person name="Hahn M.W."/>
            <person name="Halligan D.L."/>
            <person name="Halpern A.L."/>
            <person name="Halter G.M."/>
            <person name="Han M.V."/>
            <person name="Heger A."/>
            <person name="Hillier L."/>
            <person name="Hinrichs A.S."/>
            <person name="Holmes I."/>
            <person name="Hoskins R.A."/>
            <person name="Hubisz M.J."/>
            <person name="Hultmark D."/>
            <person name="Huntley M.A."/>
            <person name="Jaffe D.B."/>
            <person name="Jagadeeshan S."/>
            <person name="Jeck W.R."/>
            <person name="Johnson J."/>
            <person name="Jones C.D."/>
            <person name="Jordan W.C."/>
            <person name="Karpen G.H."/>
            <person name="Kataoka E."/>
            <person name="Keightley P.D."/>
            <person name="Kheradpour P."/>
            <person name="Kirkness E.F."/>
            <person name="Koerich L.B."/>
            <person name="Kristiansen K."/>
            <person name="Kudrna D."/>
            <person name="Kulathinal R.J."/>
            <person name="Kumar S."/>
            <person name="Kwok R."/>
            <person name="Lander E."/>
            <person name="Langley C.H."/>
            <person name="Lapoint R."/>
            <person name="Lazzaro B.P."/>
            <person name="Lee S.J."/>
            <person name="Levesque L."/>
            <person name="Li R."/>
            <person name="Lin C.F."/>
            <person name="Lin M.F."/>
            <person name="Lindblad-Toh K."/>
            <person name="Llopart A."/>
            <person name="Long M."/>
            <person name="Low L."/>
            <person name="Lozovsky E."/>
            <person name="Lu J."/>
            <person name="Luo M."/>
            <person name="Machado C.A."/>
            <person name="Makalowski W."/>
            <person name="Marzo M."/>
            <person name="Matsuda M."/>
            <person name="Matzkin L."/>
            <person name="McAllister B."/>
            <person name="McBride C.S."/>
            <person name="McKernan B."/>
            <person name="McKernan K."/>
            <person name="Mendez-Lago M."/>
            <person name="Minx P."/>
            <person name="Mollenhauer M.U."/>
            <person name="Montooth K."/>
            <person name="Mount S.M."/>
            <person name="Mu X."/>
            <person name="Myers E."/>
            <person name="Negre B."/>
            <person name="Newfeld S."/>
            <person name="Nielsen R."/>
            <person name="Noor M.A."/>
            <person name="O'Grady P."/>
            <person name="Pachter L."/>
            <person name="Papaceit M."/>
            <person name="Parisi M.J."/>
            <person name="Parisi M."/>
            <person name="Parts L."/>
            <person name="Pedersen J.S."/>
            <person name="Pesole G."/>
            <person name="Phillippy A.M."/>
            <person name="Ponting C.P."/>
            <person name="Pop M."/>
            <person name="Porcelli D."/>
            <person name="Powell J.R."/>
            <person name="Prohaska S."/>
            <person name="Pruitt K."/>
            <person name="Puig M."/>
            <person name="Quesneville H."/>
            <person name="Ram K.R."/>
            <person name="Rand D."/>
            <person name="Rasmussen M.D."/>
            <person name="Reed L.K."/>
            <person name="Reenan R."/>
            <person name="Reily A."/>
            <person name="Remington K.A."/>
            <person name="Rieger T.T."/>
            <person name="Ritchie M.G."/>
            <person name="Robin C."/>
            <person name="Rogers Y.H."/>
            <person name="Rohde C."/>
            <person name="Rozas J."/>
            <person name="Rubenfield M.J."/>
            <person name="Ruiz A."/>
            <person name="Russo S."/>
            <person name="Salzberg S.L."/>
            <person name="Sanchez-Gracia A."/>
            <person name="Saranga D.J."/>
            <person name="Sato H."/>
            <person name="Schaeffer S.W."/>
            <person name="Schatz M.C."/>
            <person name="Schlenke T."/>
            <person name="Schwartz R."/>
            <person name="Segarra C."/>
            <person name="Singh R.S."/>
            <person name="Sirot L."/>
            <person name="Sirota M."/>
            <person name="Sisneros N.B."/>
            <person name="Smith C.D."/>
            <person name="Smith T.F."/>
            <person name="Spieth J."/>
            <person name="Stage D.E."/>
            <person name="Stark A."/>
            <person name="Stephan W."/>
            <person name="Strausberg R.L."/>
            <person name="Strempel S."/>
            <person name="Sturgill D."/>
            <person name="Sutton G."/>
            <person name="Sutton G.G."/>
            <person name="Tao W."/>
            <person name="Teichmann S."/>
            <person name="Tobari Y.N."/>
            <person name="Tomimura Y."/>
            <person name="Tsolas J.M."/>
            <person name="Valente V.L."/>
            <person name="Venter E."/>
            <person name="Venter J.C."/>
            <person name="Vicario S."/>
            <person name="Vieira F.G."/>
            <person name="Vilella A.J."/>
            <person name="Villasante A."/>
            <person name="Walenz B."/>
            <person name="Wang J."/>
            <person name="Wasserman M."/>
            <person name="Watts T."/>
            <person name="Wilson D."/>
            <person name="Wilson R.K."/>
            <person name="Wing R.A."/>
            <person name="Wolfner M.F."/>
            <person name="Wong A."/>
            <person name="Wong G.K."/>
            <person name="Wu C.I."/>
            <person name="Wu G."/>
            <person name="Yamamoto D."/>
            <person name="Yang H.P."/>
            <person name="Yang S.P."/>
            <person name="Yorke J.A."/>
            <person name="Yoshida K."/>
            <person name="Zdobnov E."/>
            <person name="Zhang P."/>
            <person name="Zhang Y."/>
            <person name="Zimin A.V."/>
            <person name="Baldwin J."/>
            <person name="Abdouelleil A."/>
            <person name="Abdulkadir J."/>
            <person name="Abebe A."/>
            <person name="Abera B."/>
            <person name="Abreu J."/>
            <person name="Acer S.C."/>
            <person name="Aftuck L."/>
            <person name="Alexander A."/>
            <person name="An P."/>
            <person name="Anderson E."/>
            <person name="Anderson S."/>
            <person name="Arachi H."/>
            <person name="Azer M."/>
            <person name="Bachantsang P."/>
            <person name="Barry A."/>
            <person name="Bayul T."/>
            <person name="Berlin A."/>
            <person name="Bessette D."/>
            <person name="Bloom T."/>
            <person name="Blye J."/>
            <person name="Boguslavskiy L."/>
            <person name="Bonnet C."/>
            <person name="Boukhgalter B."/>
            <person name="Bourzgui I."/>
            <person name="Brown A."/>
            <person name="Cahill P."/>
            <person name="Channer S."/>
            <person name="Cheshatsang Y."/>
            <person name="Chuda L."/>
            <person name="Citroen M."/>
            <person name="Collymore A."/>
            <person name="Cooke P."/>
            <person name="Costello M."/>
            <person name="D'Aco K."/>
            <person name="Daza R."/>
            <person name="De Haan G."/>
            <person name="DeGray S."/>
            <person name="DeMaso C."/>
            <person name="Dhargay N."/>
            <person name="Dooley K."/>
            <person name="Dooley E."/>
            <person name="Doricent M."/>
            <person name="Dorje P."/>
            <person name="Dorjee K."/>
            <person name="Dupes A."/>
            <person name="Elong R."/>
            <person name="Falk J."/>
            <person name="Farina A."/>
            <person name="Faro S."/>
            <person name="Ferguson D."/>
            <person name="Fisher S."/>
            <person name="Foley C.D."/>
            <person name="Franke A."/>
            <person name="Friedrich D."/>
            <person name="Gadbois L."/>
            <person name="Gearin G."/>
            <person name="Gearin C.R."/>
            <person name="Giannoukos G."/>
            <person name="Goode T."/>
            <person name="Graham J."/>
            <person name="Grandbois E."/>
            <person name="Grewal S."/>
            <person name="Gyaltsen K."/>
            <person name="Hafez N."/>
            <person name="Hagos B."/>
            <person name="Hall J."/>
            <person name="Henson C."/>
            <person name="Hollinger A."/>
            <person name="Honan T."/>
            <person name="Huard M.D."/>
            <person name="Hughes L."/>
            <person name="Hurhula B."/>
            <person name="Husby M.E."/>
            <person name="Kamat A."/>
            <person name="Kanga B."/>
            <person name="Kashin S."/>
            <person name="Khazanovich D."/>
            <person name="Kisner P."/>
            <person name="Lance K."/>
            <person name="Lara M."/>
            <person name="Lee W."/>
            <person name="Lennon N."/>
            <person name="Letendre F."/>
            <person name="LeVine R."/>
            <person name="Lipovsky A."/>
            <person name="Liu X."/>
            <person name="Liu J."/>
            <person name="Liu S."/>
            <person name="Lokyitsang T."/>
            <person name="Lokyitsang Y."/>
            <person name="Lubonja R."/>
            <person name="Lui A."/>
            <person name="MacDonald P."/>
            <person name="Magnisalis V."/>
            <person name="Maru K."/>
            <person name="Matthews C."/>
            <person name="McCusker W."/>
            <person name="McDonough S."/>
            <person name="Mehta T."/>
            <person name="Meldrim J."/>
            <person name="Meneus L."/>
            <person name="Mihai O."/>
            <person name="Mihalev A."/>
            <person name="Mihova T."/>
            <person name="Mittelman R."/>
            <person name="Mlenga V."/>
            <person name="Montmayeur A."/>
            <person name="Mulrain L."/>
            <person name="Navidi A."/>
            <person name="Naylor J."/>
            <person name="Negash T."/>
            <person name="Nguyen T."/>
            <person name="Nguyen N."/>
            <person name="Nicol R."/>
            <person name="Norbu C."/>
            <person name="Norbu N."/>
            <person name="Novod N."/>
            <person name="O'Neill B."/>
            <person name="Osman S."/>
            <person name="Markiewicz E."/>
            <person name="Oyono O.L."/>
            <person name="Patti C."/>
            <person name="Phunkhang P."/>
            <person name="Pierre F."/>
            <person name="Priest M."/>
            <person name="Raghuraman S."/>
            <person name="Rege F."/>
            <person name="Reyes R."/>
            <person name="Rise C."/>
            <person name="Rogov P."/>
            <person name="Ross K."/>
            <person name="Ryan E."/>
            <person name="Settipalli S."/>
            <person name="Shea T."/>
            <person name="Sherpa N."/>
            <person name="Shi L."/>
            <person name="Shih D."/>
            <person name="Sparrow T."/>
            <person name="Spaulding J."/>
            <person name="Stalker J."/>
            <person name="Stange-Thomann N."/>
            <person name="Stavropoulos S."/>
            <person name="Stone C."/>
            <person name="Strader C."/>
            <person name="Tesfaye S."/>
            <person name="Thomson T."/>
            <person name="Thoulutsang Y."/>
            <person name="Thoulutsang D."/>
            <person name="Topham K."/>
            <person name="Topping I."/>
            <person name="Tsamla T."/>
            <person name="Vassiliev H."/>
            <person name="Vo A."/>
            <person name="Wangchuk T."/>
            <person name="Wangdi T."/>
            <person name="Weiand M."/>
            <person name="Wilkinson J."/>
            <person name="Wilson A."/>
            <person name="Yadav S."/>
            <person name="Young G."/>
            <person name="Yu Q."/>
            <person name="Zembek L."/>
            <person name="Zhong D."/>
            <person name="Zimmer A."/>
            <person name="Zwirko Z."/>
            <person name="Jaffe D.B."/>
            <person name="Alvarez P."/>
            <person name="Brockman W."/>
            <person name="Butler J."/>
            <person name="Chin C."/>
            <person name="Gnerre S."/>
            <person name="Grabherr M."/>
            <person name="Kleber M."/>
            <person name="Mauceli E."/>
            <person name="MacCallum I."/>
        </authorList>
    </citation>
    <scope>NUCLEOTIDE SEQUENCE [LARGE SCALE GENOMIC DNA]</scope>
    <source>
        <strain evidence="3">white501</strain>
    </source>
</reference>
<accession>B4QMI4</accession>
<proteinExistence type="predicted"/>
<dbReference type="EMBL" id="CM000363">
    <property type="protein sequence ID" value="EDX08841.1"/>
    <property type="molecule type" value="Genomic_DNA"/>
</dbReference>
<feature type="region of interest" description="Disordered" evidence="1">
    <location>
        <begin position="24"/>
        <end position="47"/>
    </location>
</feature>
<gene>
    <name evidence="2" type="primary">Dsim\GD13637</name>
    <name evidence="2" type="ORF">Dsim_GD13637</name>
</gene>
<evidence type="ECO:0000313" key="3">
    <source>
        <dbReference type="Proteomes" id="UP000000304"/>
    </source>
</evidence>
<evidence type="ECO:0000313" key="2">
    <source>
        <dbReference type="EMBL" id="EDX08841.1"/>
    </source>
</evidence>
<dbReference type="Proteomes" id="UP000000304">
    <property type="component" value="Chromosome 3L"/>
</dbReference>